<keyword evidence="3" id="KW-0732">Signal</keyword>
<reference evidence="9" key="1">
    <citation type="submission" date="2009-08" db="EMBL/GenBank/DDBJ databases">
        <title>The complete genome of Chitinophaga pinensis DSM 2588.</title>
        <authorList>
            <consortium name="US DOE Joint Genome Institute (JGI-PGF)"/>
            <person name="Lucas S."/>
            <person name="Copeland A."/>
            <person name="Lapidus A."/>
            <person name="Glavina del Rio T."/>
            <person name="Dalin E."/>
            <person name="Tice H."/>
            <person name="Bruce D."/>
            <person name="Goodwin L."/>
            <person name="Pitluck S."/>
            <person name="Kyrpides N."/>
            <person name="Mavromatis K."/>
            <person name="Ivanova N."/>
            <person name="Mikhailova N."/>
            <person name="Sims D."/>
            <person name="Meinche L."/>
            <person name="Brettin T."/>
            <person name="Detter J.C."/>
            <person name="Han C."/>
            <person name="Larimer F."/>
            <person name="Land M."/>
            <person name="Hauser L."/>
            <person name="Markowitz V."/>
            <person name="Cheng J.-F."/>
            <person name="Hugenholtz P."/>
            <person name="Woyke T."/>
            <person name="Wu D."/>
            <person name="Spring S."/>
            <person name="Klenk H.-P."/>
            <person name="Eisen J.A."/>
        </authorList>
    </citation>
    <scope>NUCLEOTIDE SEQUENCE [LARGE SCALE GENOMIC DNA]</scope>
    <source>
        <strain evidence="9">ATCC 43595 / DSM 2588 / LMG 13176 / NBRC 15968 / NCIMB 11800 / UQM 2034</strain>
    </source>
</reference>
<dbReference type="AlphaFoldDB" id="A0A979G2R8"/>
<comment type="subcellular location">
    <subcellularLocation>
        <location evidence="1">Cell outer membrane</location>
    </subcellularLocation>
</comment>
<feature type="domain" description="SusD-like N-terminal" evidence="7">
    <location>
        <begin position="35"/>
        <end position="226"/>
    </location>
</feature>
<proteinExistence type="inferred from homology"/>
<evidence type="ECO:0000313" key="9">
    <source>
        <dbReference type="Proteomes" id="UP000002215"/>
    </source>
</evidence>
<evidence type="ECO:0000259" key="6">
    <source>
        <dbReference type="Pfam" id="PF07980"/>
    </source>
</evidence>
<evidence type="ECO:0000256" key="4">
    <source>
        <dbReference type="ARBA" id="ARBA00023136"/>
    </source>
</evidence>
<keyword evidence="5" id="KW-0998">Cell outer membrane</keyword>
<dbReference type="InterPro" id="IPR033985">
    <property type="entry name" value="SusD-like_N"/>
</dbReference>
<organism evidence="8 9">
    <name type="scientific">Chitinophaga pinensis (strain ATCC 43595 / DSM 2588 / LMG 13176 / NBRC 15968 / NCIMB 11800 / UQM 2034)</name>
    <dbReference type="NCBI Taxonomy" id="485918"/>
    <lineage>
        <taxon>Bacteria</taxon>
        <taxon>Pseudomonadati</taxon>
        <taxon>Bacteroidota</taxon>
        <taxon>Chitinophagia</taxon>
        <taxon>Chitinophagales</taxon>
        <taxon>Chitinophagaceae</taxon>
        <taxon>Chitinophaga</taxon>
    </lineage>
</organism>
<dbReference type="OrthoDB" id="5694214at2"/>
<dbReference type="InterPro" id="IPR011990">
    <property type="entry name" value="TPR-like_helical_dom_sf"/>
</dbReference>
<gene>
    <name evidence="8" type="ordered locus">Cpin_2110</name>
</gene>
<dbReference type="InterPro" id="IPR012944">
    <property type="entry name" value="SusD_RagB_dom"/>
</dbReference>
<sequence>MKKAIIILSAVLMAGSQYSCKKQLDELPKDALVQGNTIVNQQTANIALNGVYYRFANASQTNTNWTNNQVNTAILAGVLDDGRNTLNEASNVLGRTNFNNDWGRYYSLVNAANGIIDQVTALSGTLFSNGRKEQILAEARFMRAFAIFKVLTLMGQWFDINSSYGALLHDKFLTSTTYARARSDVKSSYQFILSDLDYAVENAATSGSNVYVTKWAAMALKMRVLLARGQQEDYAQCAAIGNNVISSSGYVLEPNTRDIFYVKGLSSKEVILGVTPQANQGAYYYNTSGVYVRRNFFYVATTLLKDLLANDPRQQWYIGNANGDKAGTFYFIKYVQSTLTTTQLSEVAYAIRLSEVYLMTAEATIRSGGSLAVAKGLIHAVQAGAGITATDNTTSYLAVEQANTADDLLLQGYYEYVKSFAGEDDQYYFALLRFPLATVTTLRPTIKNKEQYIYPVPRSEFVNNPLIGAQNPGYTQ</sequence>
<dbReference type="Pfam" id="PF14322">
    <property type="entry name" value="SusD-like_3"/>
    <property type="match status" value="1"/>
</dbReference>
<protein>
    <submittedName>
        <fullName evidence="8">RagB/SusD domain protein</fullName>
    </submittedName>
</protein>
<dbReference type="GO" id="GO:0009279">
    <property type="term" value="C:cell outer membrane"/>
    <property type="evidence" value="ECO:0007669"/>
    <property type="project" value="UniProtKB-SubCell"/>
</dbReference>
<keyword evidence="4" id="KW-0472">Membrane</keyword>
<dbReference type="Gene3D" id="1.25.40.390">
    <property type="match status" value="1"/>
</dbReference>
<comment type="similarity">
    <text evidence="2">Belongs to the SusD family.</text>
</comment>
<dbReference type="EMBL" id="CP001699">
    <property type="protein sequence ID" value="ACU59603.1"/>
    <property type="molecule type" value="Genomic_DNA"/>
</dbReference>
<evidence type="ECO:0000256" key="1">
    <source>
        <dbReference type="ARBA" id="ARBA00004442"/>
    </source>
</evidence>
<dbReference type="KEGG" id="cpi:Cpin_2110"/>
<evidence type="ECO:0000313" key="8">
    <source>
        <dbReference type="EMBL" id="ACU59603.1"/>
    </source>
</evidence>
<evidence type="ECO:0000259" key="7">
    <source>
        <dbReference type="Pfam" id="PF14322"/>
    </source>
</evidence>
<reference evidence="8 9" key="2">
    <citation type="journal article" date="2010" name="Stand. Genomic Sci.">
        <title>Complete genome sequence of Chitinophaga pinensis type strain (UQM 2034).</title>
        <authorList>
            <person name="Glavina Del Rio T."/>
            <person name="Abt B."/>
            <person name="Spring S."/>
            <person name="Lapidus A."/>
            <person name="Nolan M."/>
            <person name="Tice H."/>
            <person name="Copeland A."/>
            <person name="Cheng J.F."/>
            <person name="Chen F."/>
            <person name="Bruce D."/>
            <person name="Goodwin L."/>
            <person name="Pitluck S."/>
            <person name="Ivanova N."/>
            <person name="Mavromatis K."/>
            <person name="Mikhailova N."/>
            <person name="Pati A."/>
            <person name="Chen A."/>
            <person name="Palaniappan K."/>
            <person name="Land M."/>
            <person name="Hauser L."/>
            <person name="Chang Y.J."/>
            <person name="Jeffries C.D."/>
            <person name="Chain P."/>
            <person name="Saunders E."/>
            <person name="Detter J.C."/>
            <person name="Brettin T."/>
            <person name="Rohde M."/>
            <person name="Goker M."/>
            <person name="Bristow J."/>
            <person name="Eisen J.A."/>
            <person name="Markowitz V."/>
            <person name="Hugenholtz P."/>
            <person name="Kyrpides N.C."/>
            <person name="Klenk H.P."/>
            <person name="Lucas S."/>
        </authorList>
    </citation>
    <scope>NUCLEOTIDE SEQUENCE [LARGE SCALE GENOMIC DNA]</scope>
    <source>
        <strain evidence="9">ATCC 43595 / DSM 2588 / LMG 13176 / NBRC 15968 / NCIMB 11800 / UQM 2034</strain>
    </source>
</reference>
<accession>A0A979G2R8</accession>
<dbReference type="Proteomes" id="UP000002215">
    <property type="component" value="Chromosome"/>
</dbReference>
<evidence type="ECO:0000256" key="2">
    <source>
        <dbReference type="ARBA" id="ARBA00006275"/>
    </source>
</evidence>
<evidence type="ECO:0000256" key="3">
    <source>
        <dbReference type="ARBA" id="ARBA00022729"/>
    </source>
</evidence>
<dbReference type="RefSeq" id="WP_012789779.1">
    <property type="nucleotide sequence ID" value="NC_013132.1"/>
</dbReference>
<dbReference type="SUPFAM" id="SSF48452">
    <property type="entry name" value="TPR-like"/>
    <property type="match status" value="1"/>
</dbReference>
<evidence type="ECO:0000256" key="5">
    <source>
        <dbReference type="ARBA" id="ARBA00023237"/>
    </source>
</evidence>
<name>A0A979G2R8_CHIPD</name>
<dbReference type="Pfam" id="PF07980">
    <property type="entry name" value="SusD_RagB"/>
    <property type="match status" value="1"/>
</dbReference>
<feature type="domain" description="RagB/SusD" evidence="6">
    <location>
        <begin position="317"/>
        <end position="439"/>
    </location>
</feature>